<sequence length="330" mass="38002">MDTHLRYLKIVESEHAELINCVQEIYNALIDLHYFHQEEIIYPPYGVPGKPSLATAELKRLGFTEEIIALLELLPYPSNEMMNAYAAQHEGLPMAPDSAVVSYLEGADQKRLRAARQPYCDGEIGLPAWAFKITTGGLDFGMNYIYDIRSKLMVRWDPQAQFGDFSDQPHRSPGEVMRLLVGELRSLDWLPWRVEHGHVRSMNIYSRPTYKQHMSSLGSTNRYSAIEDDRGINNGPEEESEIDNTFYSERVAAAKAAQNRYMYKRNLYEECGWPDNFRGEEFERRKEALETEWIDLVSGLGLQSMHCLTQKEGSKLRDWYKEKAGSRAVC</sequence>
<reference evidence="1 2" key="1">
    <citation type="submission" date="2024-07" db="EMBL/GenBank/DDBJ databases">
        <title>Draft sequence of the Neodothiora populina.</title>
        <authorList>
            <person name="Drown D.D."/>
            <person name="Schuette U.S."/>
            <person name="Buechlein A.B."/>
            <person name="Rusch D.R."/>
            <person name="Winton L.W."/>
            <person name="Adams G.A."/>
        </authorList>
    </citation>
    <scope>NUCLEOTIDE SEQUENCE [LARGE SCALE GENOMIC DNA]</scope>
    <source>
        <strain evidence="1 2">CPC 39397</strain>
    </source>
</reference>
<accession>A0ABR3P6F6</accession>
<proteinExistence type="predicted"/>
<dbReference type="EMBL" id="JBFMKM010000013">
    <property type="protein sequence ID" value="KAL1301743.1"/>
    <property type="molecule type" value="Genomic_DNA"/>
</dbReference>
<name>A0ABR3P6F6_9PEZI</name>
<evidence type="ECO:0000313" key="2">
    <source>
        <dbReference type="Proteomes" id="UP001562354"/>
    </source>
</evidence>
<dbReference type="RefSeq" id="XP_069198019.1">
    <property type="nucleotide sequence ID" value="XM_069345812.1"/>
</dbReference>
<evidence type="ECO:0000313" key="1">
    <source>
        <dbReference type="EMBL" id="KAL1301743.1"/>
    </source>
</evidence>
<organism evidence="1 2">
    <name type="scientific">Neodothiora populina</name>
    <dbReference type="NCBI Taxonomy" id="2781224"/>
    <lineage>
        <taxon>Eukaryota</taxon>
        <taxon>Fungi</taxon>
        <taxon>Dikarya</taxon>
        <taxon>Ascomycota</taxon>
        <taxon>Pezizomycotina</taxon>
        <taxon>Dothideomycetes</taxon>
        <taxon>Dothideomycetidae</taxon>
        <taxon>Dothideales</taxon>
        <taxon>Dothioraceae</taxon>
        <taxon>Neodothiora</taxon>
    </lineage>
</organism>
<dbReference type="Proteomes" id="UP001562354">
    <property type="component" value="Unassembled WGS sequence"/>
</dbReference>
<gene>
    <name evidence="1" type="ORF">AAFC00_005946</name>
</gene>
<keyword evidence="2" id="KW-1185">Reference proteome</keyword>
<comment type="caution">
    <text evidence="1">The sequence shown here is derived from an EMBL/GenBank/DDBJ whole genome shotgun (WGS) entry which is preliminary data.</text>
</comment>
<dbReference type="GeneID" id="95979645"/>
<protein>
    <submittedName>
        <fullName evidence="1">Uncharacterized protein</fullName>
    </submittedName>
</protein>